<evidence type="ECO:0000256" key="1">
    <source>
        <dbReference type="ARBA" id="ARBA00004141"/>
    </source>
</evidence>
<feature type="domain" description="FAD-binding FR-type" evidence="15">
    <location>
        <begin position="414"/>
        <end position="564"/>
    </location>
</feature>
<dbReference type="InterPro" id="IPR000778">
    <property type="entry name" value="Cyt_b245_heavy_chain"/>
</dbReference>
<keyword evidence="6" id="KW-0479">Metal-binding</keyword>
<name>W9R0A2_9ROSA</name>
<evidence type="ECO:0000256" key="13">
    <source>
        <dbReference type="SAM" id="Phobius"/>
    </source>
</evidence>
<keyword evidence="3" id="KW-0575">Peroxidase</keyword>
<dbReference type="InterPro" id="IPR039261">
    <property type="entry name" value="FNR_nucleotide-bd"/>
</dbReference>
<evidence type="ECO:0000256" key="10">
    <source>
        <dbReference type="ARBA" id="ARBA00022989"/>
    </source>
</evidence>
<dbReference type="InterPro" id="IPR013112">
    <property type="entry name" value="FAD-bd_8"/>
</dbReference>
<evidence type="ECO:0000256" key="4">
    <source>
        <dbReference type="ARBA" id="ARBA00022630"/>
    </source>
</evidence>
<dbReference type="Pfam" id="PF08414">
    <property type="entry name" value="NADPH_Ox"/>
    <property type="match status" value="1"/>
</dbReference>
<keyword evidence="10 13" id="KW-1133">Transmembrane helix</keyword>
<dbReference type="InterPro" id="IPR013623">
    <property type="entry name" value="NADPH_Ox"/>
</dbReference>
<dbReference type="PANTHER" id="PTHR11972:SF54">
    <property type="entry name" value="RESPIRATORY BURST OXIDASE HOMOLOG PROTEIN J-RELATED"/>
    <property type="match status" value="1"/>
</dbReference>
<protein>
    <submittedName>
        <fullName evidence="16">Putative respiratory burst oxidase-like protein H</fullName>
    </submittedName>
</protein>
<evidence type="ECO:0000259" key="14">
    <source>
        <dbReference type="PROSITE" id="PS50222"/>
    </source>
</evidence>
<dbReference type="InterPro" id="IPR017927">
    <property type="entry name" value="FAD-bd_FR_type"/>
</dbReference>
<dbReference type="STRING" id="981085.W9R0A2"/>
<keyword evidence="9" id="KW-0521">NADP</keyword>
<evidence type="ECO:0000313" key="17">
    <source>
        <dbReference type="Proteomes" id="UP000030645"/>
    </source>
</evidence>
<dbReference type="GO" id="GO:0004601">
    <property type="term" value="F:peroxidase activity"/>
    <property type="evidence" value="ECO:0007669"/>
    <property type="project" value="UniProtKB-KW"/>
</dbReference>
<dbReference type="OrthoDB" id="167398at2759"/>
<dbReference type="GO" id="GO:0009653">
    <property type="term" value="P:anatomical structure morphogenesis"/>
    <property type="evidence" value="ECO:0007669"/>
    <property type="project" value="UniProtKB-ARBA"/>
</dbReference>
<evidence type="ECO:0000256" key="9">
    <source>
        <dbReference type="ARBA" id="ARBA00022857"/>
    </source>
</evidence>
<feature type="transmembrane region" description="Helical" evidence="13">
    <location>
        <begin position="332"/>
        <end position="359"/>
    </location>
</feature>
<dbReference type="PROSITE" id="PS00018">
    <property type="entry name" value="EF_HAND_1"/>
    <property type="match status" value="1"/>
</dbReference>
<evidence type="ECO:0000256" key="8">
    <source>
        <dbReference type="ARBA" id="ARBA00022837"/>
    </source>
</evidence>
<reference evidence="17" key="1">
    <citation type="submission" date="2013-01" db="EMBL/GenBank/DDBJ databases">
        <title>Draft Genome Sequence of a Mulberry Tree, Morus notabilis C.K. Schneid.</title>
        <authorList>
            <person name="He N."/>
            <person name="Zhao S."/>
        </authorList>
    </citation>
    <scope>NUCLEOTIDE SEQUENCE</scope>
</reference>
<evidence type="ECO:0000313" key="16">
    <source>
        <dbReference type="EMBL" id="EXB53236.1"/>
    </source>
</evidence>
<comment type="similarity">
    <text evidence="2">Belongs to the RBOH (TC 5.B.1.3) family.</text>
</comment>
<keyword evidence="17" id="KW-1185">Reference proteome</keyword>
<dbReference type="SUPFAM" id="SSF47473">
    <property type="entry name" value="EF-hand"/>
    <property type="match status" value="1"/>
</dbReference>
<gene>
    <name evidence="16" type="ORF">L484_007179</name>
</gene>
<dbReference type="SUPFAM" id="SSF63380">
    <property type="entry name" value="Riboflavin synthase domain-like"/>
    <property type="match status" value="1"/>
</dbReference>
<keyword evidence="4" id="KW-0285">Flavoprotein</keyword>
<keyword evidence="5 13" id="KW-0812">Transmembrane</keyword>
<keyword evidence="12 13" id="KW-0472">Membrane</keyword>
<feature type="transmembrane region" description="Helical" evidence="13">
    <location>
        <begin position="199"/>
        <end position="218"/>
    </location>
</feature>
<evidence type="ECO:0000256" key="5">
    <source>
        <dbReference type="ARBA" id="ARBA00022692"/>
    </source>
</evidence>
<dbReference type="GO" id="GO:0016175">
    <property type="term" value="F:superoxide-generating NAD(P)H oxidase activity"/>
    <property type="evidence" value="ECO:0007669"/>
    <property type="project" value="UniProtKB-ARBA"/>
</dbReference>
<feature type="domain" description="EF-hand" evidence="14">
    <location>
        <begin position="88"/>
        <end position="123"/>
    </location>
</feature>
<proteinExistence type="inferred from homology"/>
<evidence type="ECO:0000256" key="3">
    <source>
        <dbReference type="ARBA" id="ARBA00022559"/>
    </source>
</evidence>
<dbReference type="EMBL" id="KE344085">
    <property type="protein sequence ID" value="EXB53236.1"/>
    <property type="molecule type" value="Genomic_DNA"/>
</dbReference>
<dbReference type="SUPFAM" id="SSF52343">
    <property type="entry name" value="Ferredoxin reductase-like, C-terminal NADP-linked domain"/>
    <property type="match status" value="1"/>
</dbReference>
<feature type="transmembrane region" description="Helical" evidence="13">
    <location>
        <begin position="379"/>
        <end position="403"/>
    </location>
</feature>
<organism evidence="16 17">
    <name type="scientific">Morus notabilis</name>
    <dbReference type="NCBI Taxonomy" id="981085"/>
    <lineage>
        <taxon>Eukaryota</taxon>
        <taxon>Viridiplantae</taxon>
        <taxon>Streptophyta</taxon>
        <taxon>Embryophyta</taxon>
        <taxon>Tracheophyta</taxon>
        <taxon>Spermatophyta</taxon>
        <taxon>Magnoliopsida</taxon>
        <taxon>eudicotyledons</taxon>
        <taxon>Gunneridae</taxon>
        <taxon>Pentapetalae</taxon>
        <taxon>rosids</taxon>
        <taxon>fabids</taxon>
        <taxon>Rosales</taxon>
        <taxon>Moraceae</taxon>
        <taxon>Moreae</taxon>
        <taxon>Morus</taxon>
    </lineage>
</organism>
<dbReference type="Gene3D" id="3.40.50.80">
    <property type="entry name" value="Nucleotide-binding domain of ferredoxin-NADP reductase (FNR) module"/>
    <property type="match status" value="1"/>
</dbReference>
<dbReference type="SFLD" id="SFLDG01169">
    <property type="entry name" value="NADPH_oxidase_subgroup_(NOX)"/>
    <property type="match status" value="1"/>
</dbReference>
<dbReference type="CDD" id="cd06186">
    <property type="entry name" value="NOX_Duox_like_FAD_NADP"/>
    <property type="match status" value="1"/>
</dbReference>
<dbReference type="Gene3D" id="2.40.30.10">
    <property type="entry name" value="Translation factors"/>
    <property type="match status" value="1"/>
</dbReference>
<evidence type="ECO:0000259" key="15">
    <source>
        <dbReference type="PROSITE" id="PS51384"/>
    </source>
</evidence>
<dbReference type="GO" id="GO:0016174">
    <property type="term" value="F:NAD(P)H oxidase H2O2-forming activity"/>
    <property type="evidence" value="ECO:0007669"/>
    <property type="project" value="TreeGrafter"/>
</dbReference>
<evidence type="ECO:0000256" key="2">
    <source>
        <dbReference type="ARBA" id="ARBA00007975"/>
    </source>
</evidence>
<dbReference type="GO" id="GO:0005886">
    <property type="term" value="C:plasma membrane"/>
    <property type="evidence" value="ECO:0007669"/>
    <property type="project" value="TreeGrafter"/>
</dbReference>
<dbReference type="Pfam" id="PF08030">
    <property type="entry name" value="NAD_binding_6"/>
    <property type="match status" value="1"/>
</dbReference>
<keyword evidence="11" id="KW-0560">Oxidoreductase</keyword>
<dbReference type="InterPro" id="IPR017938">
    <property type="entry name" value="Riboflavin_synthase-like_b-brl"/>
</dbReference>
<dbReference type="InterPro" id="IPR011992">
    <property type="entry name" value="EF-hand-dom_pair"/>
</dbReference>
<dbReference type="SMART" id="SM00054">
    <property type="entry name" value="EFh"/>
    <property type="match status" value="2"/>
</dbReference>
<dbReference type="Pfam" id="PF08022">
    <property type="entry name" value="FAD_binding_8"/>
    <property type="match status" value="1"/>
</dbReference>
<dbReference type="KEGG" id="mnt:21390585"/>
<dbReference type="Pfam" id="PF01794">
    <property type="entry name" value="Ferric_reduct"/>
    <property type="match status" value="1"/>
</dbReference>
<comment type="subcellular location">
    <subcellularLocation>
        <location evidence="1">Membrane</location>
        <topology evidence="1">Multi-pass membrane protein</topology>
    </subcellularLocation>
</comment>
<dbReference type="AlphaFoldDB" id="W9R0A2"/>
<sequence length="752" mass="85707">MSLHFLRSTHKGKEAEAWKSVEKNFTKHAVDGRLYREHFGPCIGMGEESEGFAEGLYDALARRWIISAVDGITLEDLKKFWDDITSEDLEHRLQIFFDMCDKNGDGQLSEEEVKRAIYLSASANKLANLKKQAASHAALIMEKLDPDGLGYIKMSQLAALLRGMVDSEEKTKTPRKQRTRLAMFFSTSQNLIHENWKRIWIITLWLSINLGLFLWKYYQYKNKGAYQIMGPCLCFAKGSAETLKLNMALILFPVCRRTLTKLRSSFLSNIIPFDDNLEFHKLIAIGIVTGVLVHVLMHLTCDIPKLVSAPKEKFMSILGSSFDYKQPSYLDLLGSVAGITGVLMVVIMAFVFTLALQSFRKSAIKLPKPFHHLAGFNSFWYAHHLLILVYILLLLHGTFLLLTDDWTKKTTWMYIAVPVLIYAAERIYSHFNEGDDPVVIRKAVVYKGKGSAVALYMSKPPGFKYESGMYLFVKCLNISSFEWHPFSITSAPGDDYLSVHIKSLGDWTRKLREIFEKALEQENMQTKRGNLVRLETKAFSKYEQQKAGYPEIRIKGPFGAPSQDFNKYDILLLVGLGIGATPFVSIIKDVLNNIKANDPESGLKGSQSSEESNKIGPKRVYFYWVTKEQESFEWFKGVMDDIAEHDHDHIIEMHNHLTCVHEEGDARSALVAMIQKLQQEKNGLDVVSESRIRTHFARPDWPRVFGQIATTHESSQIGVFYCGTPVVAKQLKKLSQEFSSDSTHFHFHKENF</sequence>
<keyword evidence="7" id="KW-0274">FAD</keyword>
<dbReference type="GO" id="GO:0005509">
    <property type="term" value="F:calcium ion binding"/>
    <property type="evidence" value="ECO:0007669"/>
    <property type="project" value="InterPro"/>
</dbReference>
<dbReference type="InterPro" id="IPR050369">
    <property type="entry name" value="RBOH/FRE"/>
</dbReference>
<dbReference type="Proteomes" id="UP000030645">
    <property type="component" value="Unassembled WGS sequence"/>
</dbReference>
<dbReference type="CDD" id="cd00051">
    <property type="entry name" value="EFh"/>
    <property type="match status" value="1"/>
</dbReference>
<dbReference type="InterPro" id="IPR018247">
    <property type="entry name" value="EF_Hand_1_Ca_BS"/>
</dbReference>
<dbReference type="FunFam" id="2.40.30.10:FF:000059">
    <property type="entry name" value="dual oxidase isoform X1"/>
    <property type="match status" value="1"/>
</dbReference>
<evidence type="ECO:0000256" key="6">
    <source>
        <dbReference type="ARBA" id="ARBA00022723"/>
    </source>
</evidence>
<dbReference type="PROSITE" id="PS51384">
    <property type="entry name" value="FAD_FR"/>
    <property type="match status" value="1"/>
</dbReference>
<dbReference type="eggNOG" id="KOG0039">
    <property type="taxonomic scope" value="Eukaryota"/>
</dbReference>
<dbReference type="PANTHER" id="PTHR11972">
    <property type="entry name" value="NADPH OXIDASE"/>
    <property type="match status" value="1"/>
</dbReference>
<dbReference type="PROSITE" id="PS50222">
    <property type="entry name" value="EF_HAND_2"/>
    <property type="match status" value="1"/>
</dbReference>
<dbReference type="GO" id="GO:0042742">
    <property type="term" value="P:defense response to bacterium"/>
    <property type="evidence" value="ECO:0007669"/>
    <property type="project" value="UniProtKB-ARBA"/>
</dbReference>
<dbReference type="Gene3D" id="1.10.238.10">
    <property type="entry name" value="EF-hand"/>
    <property type="match status" value="1"/>
</dbReference>
<accession>W9R0A2</accession>
<dbReference type="InterPro" id="IPR002048">
    <property type="entry name" value="EF_hand_dom"/>
</dbReference>
<dbReference type="PRINTS" id="PR00466">
    <property type="entry name" value="GP91PHOX"/>
</dbReference>
<dbReference type="InterPro" id="IPR013121">
    <property type="entry name" value="Fe_red_NAD-bd_6"/>
</dbReference>
<keyword evidence="8" id="KW-0106">Calcium</keyword>
<evidence type="ECO:0000256" key="7">
    <source>
        <dbReference type="ARBA" id="ARBA00022827"/>
    </source>
</evidence>
<evidence type="ECO:0000256" key="12">
    <source>
        <dbReference type="ARBA" id="ARBA00023136"/>
    </source>
</evidence>
<evidence type="ECO:0000256" key="11">
    <source>
        <dbReference type="ARBA" id="ARBA00023002"/>
    </source>
</evidence>
<dbReference type="InterPro" id="IPR013130">
    <property type="entry name" value="Fe3_Rdtase_TM_dom"/>
</dbReference>